<dbReference type="Pfam" id="PF00001">
    <property type="entry name" value="7tm_1"/>
    <property type="match status" value="1"/>
</dbReference>
<feature type="transmembrane region" description="Helical" evidence="10">
    <location>
        <begin position="148"/>
        <end position="170"/>
    </location>
</feature>
<keyword evidence="5 9" id="KW-0297">G-protein coupled receptor</keyword>
<evidence type="ECO:0000256" key="1">
    <source>
        <dbReference type="ARBA" id="ARBA00004651"/>
    </source>
</evidence>
<evidence type="ECO:0000256" key="9">
    <source>
        <dbReference type="RuleBase" id="RU000688"/>
    </source>
</evidence>
<comment type="subcellular location">
    <subcellularLocation>
        <location evidence="1">Cell membrane</location>
        <topology evidence="1">Multi-pass membrane protein</topology>
    </subcellularLocation>
</comment>
<reference evidence="12" key="2">
    <citation type="submission" date="2021-01" db="UniProtKB">
        <authorList>
            <consortium name="EnsemblMetazoa"/>
        </authorList>
    </citation>
    <scope>IDENTIFICATION</scope>
</reference>
<keyword evidence="4 10" id="KW-1133">Transmembrane helix</keyword>
<dbReference type="SUPFAM" id="SSF81321">
    <property type="entry name" value="Family A G protein-coupled receptor-like"/>
    <property type="match status" value="1"/>
</dbReference>
<dbReference type="GO" id="GO:0005886">
    <property type="term" value="C:plasma membrane"/>
    <property type="evidence" value="ECO:0007669"/>
    <property type="project" value="UniProtKB-SubCell"/>
</dbReference>
<evidence type="ECO:0000256" key="8">
    <source>
        <dbReference type="ARBA" id="ARBA00023224"/>
    </source>
</evidence>
<feature type="transmembrane region" description="Helical" evidence="10">
    <location>
        <begin position="68"/>
        <end position="86"/>
    </location>
</feature>
<feature type="transmembrane region" description="Helical" evidence="10">
    <location>
        <begin position="30"/>
        <end position="56"/>
    </location>
</feature>
<dbReference type="FunCoup" id="A0A7M7N1L7">
    <property type="interactions" value="424"/>
</dbReference>
<dbReference type="InParanoid" id="A0A7M7N1L7"/>
<dbReference type="Proteomes" id="UP000007110">
    <property type="component" value="Unassembled WGS sequence"/>
</dbReference>
<dbReference type="RefSeq" id="XP_030829953.1">
    <property type="nucleotide sequence ID" value="XM_030974093.1"/>
</dbReference>
<name>A0A7M7N1L7_STRPU</name>
<dbReference type="PANTHER" id="PTHR24228">
    <property type="entry name" value="B2 BRADYKININ RECEPTOR/ANGIOTENSIN II RECEPTOR"/>
    <property type="match status" value="1"/>
</dbReference>
<protein>
    <recommendedName>
        <fullName evidence="11">G-protein coupled receptors family 1 profile domain-containing protein</fullName>
    </recommendedName>
</protein>
<dbReference type="PROSITE" id="PS00237">
    <property type="entry name" value="G_PROTEIN_RECEP_F1_1"/>
    <property type="match status" value="1"/>
</dbReference>
<dbReference type="Gene3D" id="1.20.1070.10">
    <property type="entry name" value="Rhodopsin 7-helix transmembrane proteins"/>
    <property type="match status" value="1"/>
</dbReference>
<evidence type="ECO:0000256" key="4">
    <source>
        <dbReference type="ARBA" id="ARBA00022989"/>
    </source>
</evidence>
<keyword evidence="8 9" id="KW-0807">Transducer</keyword>
<feature type="domain" description="G-protein coupled receptors family 1 profile" evidence="11">
    <location>
        <begin position="48"/>
        <end position="274"/>
    </location>
</feature>
<dbReference type="AlphaFoldDB" id="A0A7M7N1L7"/>
<evidence type="ECO:0000256" key="6">
    <source>
        <dbReference type="ARBA" id="ARBA00023136"/>
    </source>
</evidence>
<comment type="similarity">
    <text evidence="9">Belongs to the G-protein coupled receptor 1 family.</text>
</comment>
<keyword evidence="3 9" id="KW-0812">Transmembrane</keyword>
<dbReference type="InterPro" id="IPR000276">
    <property type="entry name" value="GPCR_Rhodpsn"/>
</dbReference>
<evidence type="ECO:0000256" key="5">
    <source>
        <dbReference type="ARBA" id="ARBA00023040"/>
    </source>
</evidence>
<evidence type="ECO:0000256" key="10">
    <source>
        <dbReference type="SAM" id="Phobius"/>
    </source>
</evidence>
<dbReference type="OMA" id="CEMSTLY"/>
<evidence type="ECO:0000256" key="2">
    <source>
        <dbReference type="ARBA" id="ARBA00022475"/>
    </source>
</evidence>
<dbReference type="OrthoDB" id="10044919at2759"/>
<dbReference type="KEGG" id="spu:115919809"/>
<dbReference type="EnsemblMetazoa" id="XM_030974093">
    <property type="protein sequence ID" value="XP_030829953"/>
    <property type="gene ID" value="LOC115919809"/>
</dbReference>
<keyword evidence="7 9" id="KW-0675">Receptor</keyword>
<feature type="transmembrane region" description="Helical" evidence="10">
    <location>
        <begin position="200"/>
        <end position="223"/>
    </location>
</feature>
<keyword evidence="2" id="KW-1003">Cell membrane</keyword>
<sequence length="274" mass="30108">MDTQTVNLEGTTSMEPPEGTSFVYDTRSQLAVIVGSLLIIIGILGSFGNLMVILAVSLCRNLQNKTHVFVVSLSVADFITALTLPFQGFSVLSETGWPFGNGLCKLFGALLIFTLAVNFFTLAAIAVDRYIHITKSIRLQQKIYTRSSIAIMVAFLWLFPFLGMVVPQLIPATGGIKYSPDTRTCGWDFGHPMHGVFRNITSACAMFCTALIIFCYVAIMLYVRRHIRETRDILRVSSGNINNLVASPTGSSKMQIDITKNMAACPRLAPHSNK</sequence>
<dbReference type="CDD" id="cd00637">
    <property type="entry name" value="7tm_classA_rhodopsin-like"/>
    <property type="match status" value="1"/>
</dbReference>
<organism evidence="12 13">
    <name type="scientific">Strongylocentrotus purpuratus</name>
    <name type="common">Purple sea urchin</name>
    <dbReference type="NCBI Taxonomy" id="7668"/>
    <lineage>
        <taxon>Eukaryota</taxon>
        <taxon>Metazoa</taxon>
        <taxon>Echinodermata</taxon>
        <taxon>Eleutherozoa</taxon>
        <taxon>Echinozoa</taxon>
        <taxon>Echinoidea</taxon>
        <taxon>Euechinoidea</taxon>
        <taxon>Echinacea</taxon>
        <taxon>Camarodonta</taxon>
        <taxon>Echinidea</taxon>
        <taxon>Strongylocentrotidae</taxon>
        <taxon>Strongylocentrotus</taxon>
    </lineage>
</organism>
<dbReference type="PROSITE" id="PS50262">
    <property type="entry name" value="G_PROTEIN_RECEP_F1_2"/>
    <property type="match status" value="1"/>
</dbReference>
<proteinExistence type="inferred from homology"/>
<dbReference type="GO" id="GO:0004930">
    <property type="term" value="F:G protein-coupled receptor activity"/>
    <property type="evidence" value="ECO:0007669"/>
    <property type="project" value="UniProtKB-KW"/>
</dbReference>
<keyword evidence="6 10" id="KW-0472">Membrane</keyword>
<feature type="transmembrane region" description="Helical" evidence="10">
    <location>
        <begin position="106"/>
        <end position="127"/>
    </location>
</feature>
<dbReference type="InterPro" id="IPR017452">
    <property type="entry name" value="GPCR_Rhodpsn_7TM"/>
</dbReference>
<evidence type="ECO:0000256" key="3">
    <source>
        <dbReference type="ARBA" id="ARBA00022692"/>
    </source>
</evidence>
<evidence type="ECO:0000256" key="7">
    <source>
        <dbReference type="ARBA" id="ARBA00023170"/>
    </source>
</evidence>
<dbReference type="PRINTS" id="PR00237">
    <property type="entry name" value="GPCRRHODOPSN"/>
</dbReference>
<dbReference type="GO" id="GO:0007186">
    <property type="term" value="P:G protein-coupled receptor signaling pathway"/>
    <property type="evidence" value="ECO:0000318"/>
    <property type="project" value="GO_Central"/>
</dbReference>
<reference evidence="13" key="1">
    <citation type="submission" date="2015-02" db="EMBL/GenBank/DDBJ databases">
        <title>Genome sequencing for Strongylocentrotus purpuratus.</title>
        <authorList>
            <person name="Murali S."/>
            <person name="Liu Y."/>
            <person name="Vee V."/>
            <person name="English A."/>
            <person name="Wang M."/>
            <person name="Skinner E."/>
            <person name="Han Y."/>
            <person name="Muzny D.M."/>
            <person name="Worley K.C."/>
            <person name="Gibbs R.A."/>
        </authorList>
    </citation>
    <scope>NUCLEOTIDE SEQUENCE</scope>
</reference>
<evidence type="ECO:0000259" key="11">
    <source>
        <dbReference type="PROSITE" id="PS50262"/>
    </source>
</evidence>
<evidence type="ECO:0000313" key="13">
    <source>
        <dbReference type="Proteomes" id="UP000007110"/>
    </source>
</evidence>
<dbReference type="GeneID" id="115919809"/>
<dbReference type="PANTHER" id="PTHR24228:SF72">
    <property type="entry name" value="G-PROTEIN COUPLED RECEPTORS FAMILY 1 PROFILE DOMAIN-CONTAINING PROTEIN"/>
    <property type="match status" value="1"/>
</dbReference>
<evidence type="ECO:0000313" key="12">
    <source>
        <dbReference type="EnsemblMetazoa" id="XP_030829953"/>
    </source>
</evidence>
<accession>A0A7M7N1L7</accession>
<keyword evidence="13" id="KW-1185">Reference proteome</keyword>